<reference evidence="3 4" key="1">
    <citation type="submission" date="2022-03" db="EMBL/GenBank/DDBJ databases">
        <authorList>
            <person name="Koch H."/>
        </authorList>
    </citation>
    <scope>NUCLEOTIDE SEQUENCE [LARGE SCALE GENOMIC DNA]</scope>
    <source>
        <strain evidence="3 4">G1</strain>
    </source>
</reference>
<feature type="domain" description="AAA+ ATPase" evidence="2">
    <location>
        <begin position="46"/>
        <end position="199"/>
    </location>
</feature>
<keyword evidence="1" id="KW-0472">Membrane</keyword>
<dbReference type="RefSeq" id="WP_305733109.1">
    <property type="nucleotide sequence ID" value="NZ_OW150024.1"/>
</dbReference>
<dbReference type="SUPFAM" id="SSF52540">
    <property type="entry name" value="P-loop containing nucleoside triphosphate hydrolases"/>
    <property type="match status" value="1"/>
</dbReference>
<keyword evidence="4" id="KW-1185">Reference proteome</keyword>
<keyword evidence="1" id="KW-1133">Transmembrane helix</keyword>
<dbReference type="Pfam" id="PF13401">
    <property type="entry name" value="AAA_22"/>
    <property type="match status" value="1"/>
</dbReference>
<evidence type="ECO:0000313" key="3">
    <source>
        <dbReference type="EMBL" id="CAH2032354.1"/>
    </source>
</evidence>
<dbReference type="InterPro" id="IPR049945">
    <property type="entry name" value="AAA_22"/>
</dbReference>
<dbReference type="InterPro" id="IPR003593">
    <property type="entry name" value="AAA+_ATPase"/>
</dbReference>
<evidence type="ECO:0000313" key="4">
    <source>
        <dbReference type="Proteomes" id="UP001295463"/>
    </source>
</evidence>
<keyword evidence="1" id="KW-0812">Transmembrane</keyword>
<dbReference type="InterPro" id="IPR027417">
    <property type="entry name" value="P-loop_NTPase"/>
</dbReference>
<sequence>MTNTSYLAFYSLLEDPFALTPDPAYYYPSGDHANALLSLDYIMNNREGFCLLTGEPGTGKTTLVRIFVNKWLDKAEIALIMTPRLNPQEFLEAILQDLEVIYPLSGNKNDMIKEFRDFLLEQAGQGRRVVIIVDEAQQLPDETMEELRLLSNLETEKEKLLQIILVGQPELTEKLASNNLRQLNQRISVRARLSHLSEPATADYLTTRLQRAGARSVHLFDQEAIREIHRCSNGIPRLINLVASRSLMVAYLEGKPQVQRRQVEIAAKEIMHQEQPAEARRSTGMFSWRLAALLLALAVAVTLVFLSGKLR</sequence>
<dbReference type="InterPro" id="IPR052026">
    <property type="entry name" value="ExeA_AAA_ATPase_DNA-bind"/>
</dbReference>
<dbReference type="Gene3D" id="3.40.50.300">
    <property type="entry name" value="P-loop containing nucleotide triphosphate hydrolases"/>
    <property type="match status" value="1"/>
</dbReference>
<name>A0ABN8HL42_9BACT</name>
<dbReference type="Proteomes" id="UP001295463">
    <property type="component" value="Chromosome"/>
</dbReference>
<feature type="transmembrane region" description="Helical" evidence="1">
    <location>
        <begin position="286"/>
        <end position="306"/>
    </location>
</feature>
<organism evidence="3 4">
    <name type="scientific">Trichlorobacter ammonificans</name>
    <dbReference type="NCBI Taxonomy" id="2916410"/>
    <lineage>
        <taxon>Bacteria</taxon>
        <taxon>Pseudomonadati</taxon>
        <taxon>Thermodesulfobacteriota</taxon>
        <taxon>Desulfuromonadia</taxon>
        <taxon>Geobacterales</taxon>
        <taxon>Geobacteraceae</taxon>
        <taxon>Trichlorobacter</taxon>
    </lineage>
</organism>
<dbReference type="PANTHER" id="PTHR35894:SF1">
    <property type="entry name" value="PHOSPHORIBULOKINASE _ URIDINE KINASE FAMILY"/>
    <property type="match status" value="1"/>
</dbReference>
<evidence type="ECO:0000256" key="1">
    <source>
        <dbReference type="SAM" id="Phobius"/>
    </source>
</evidence>
<accession>A0ABN8HL42</accession>
<dbReference type="EMBL" id="OW150024">
    <property type="protein sequence ID" value="CAH2032354.1"/>
    <property type="molecule type" value="Genomic_DNA"/>
</dbReference>
<proteinExistence type="predicted"/>
<dbReference type="CDD" id="cd00009">
    <property type="entry name" value="AAA"/>
    <property type="match status" value="1"/>
</dbReference>
<dbReference type="SMART" id="SM00382">
    <property type="entry name" value="AAA"/>
    <property type="match status" value="1"/>
</dbReference>
<dbReference type="PANTHER" id="PTHR35894">
    <property type="entry name" value="GENERAL SECRETION PATHWAY PROTEIN A-RELATED"/>
    <property type="match status" value="1"/>
</dbReference>
<evidence type="ECO:0000259" key="2">
    <source>
        <dbReference type="SMART" id="SM00382"/>
    </source>
</evidence>
<protein>
    <submittedName>
        <fullName evidence="3">Type II secretion system protein A</fullName>
    </submittedName>
</protein>
<gene>
    <name evidence="3" type="ORF">GEAMG1_2518</name>
</gene>